<keyword evidence="2" id="KW-0560">Oxidoreductase</keyword>
<comment type="similarity">
    <text evidence="1">Belongs to the short-chain dehydrogenases/reductases (SDR) family.</text>
</comment>
<comment type="caution">
    <text evidence="3">The sequence shown here is derived from an EMBL/GenBank/DDBJ whole genome shotgun (WGS) entry which is preliminary data.</text>
</comment>
<dbReference type="SUPFAM" id="SSF51735">
    <property type="entry name" value="NAD(P)-binding Rossmann-fold domains"/>
    <property type="match status" value="1"/>
</dbReference>
<protein>
    <submittedName>
        <fullName evidence="3">SDR family oxidoreductase</fullName>
    </submittedName>
</protein>
<evidence type="ECO:0000313" key="3">
    <source>
        <dbReference type="EMBL" id="MCP1335463.1"/>
    </source>
</evidence>
<dbReference type="AlphaFoldDB" id="A0A9J6PFR9"/>
<gene>
    <name evidence="3" type="ORF">NJQ99_03480</name>
</gene>
<accession>A0A9J6PFR9</accession>
<sequence>MKQGNLAGRSVVVLGGTSALGRAMVERLARHGAYVTFQGRDEAVAAGIADACRGLQGRVLFRPANLMDYEEVRGVFLEAEAAFGKVDVSVCSGGSLEPGPMLFKDMSVADMIACTESRLIPRLNGLKAASEVMIPRGYGKVILITTDAGRTPTPTETIIGATGAFLIHLTRAAGSELARNGIRVNAVALSLTAGTSAYERLTGPEAEKVPAKAKVFRKIRDRAVFGLAHPEDIAAYVHYLASPESDRVSGSTLSINGGVSFPGY</sequence>
<evidence type="ECO:0000256" key="2">
    <source>
        <dbReference type="ARBA" id="ARBA00023002"/>
    </source>
</evidence>
<dbReference type="Pfam" id="PF13561">
    <property type="entry name" value="adh_short_C2"/>
    <property type="match status" value="1"/>
</dbReference>
<evidence type="ECO:0000313" key="4">
    <source>
        <dbReference type="Proteomes" id="UP001055804"/>
    </source>
</evidence>
<dbReference type="RefSeq" id="WP_269331407.1">
    <property type="nucleotide sequence ID" value="NZ_JAMZFT010000001.1"/>
</dbReference>
<dbReference type="PANTHER" id="PTHR43477:SF1">
    <property type="entry name" value="DIHYDROANTICAPSIN 7-DEHYDROGENASE"/>
    <property type="match status" value="1"/>
</dbReference>
<keyword evidence="4" id="KW-1185">Reference proteome</keyword>
<dbReference type="Proteomes" id="UP001055804">
    <property type="component" value="Unassembled WGS sequence"/>
</dbReference>
<dbReference type="GO" id="GO:0016491">
    <property type="term" value="F:oxidoreductase activity"/>
    <property type="evidence" value="ECO:0007669"/>
    <property type="project" value="UniProtKB-KW"/>
</dbReference>
<dbReference type="InterPro" id="IPR002347">
    <property type="entry name" value="SDR_fam"/>
</dbReference>
<dbReference type="CDD" id="cd05233">
    <property type="entry name" value="SDR_c"/>
    <property type="match status" value="1"/>
</dbReference>
<dbReference type="PRINTS" id="PR00081">
    <property type="entry name" value="GDHRDH"/>
</dbReference>
<proteinExistence type="inferred from homology"/>
<organism evidence="3 4">
    <name type="scientific">Futiania mangrovi</name>
    <dbReference type="NCBI Taxonomy" id="2959716"/>
    <lineage>
        <taxon>Bacteria</taxon>
        <taxon>Pseudomonadati</taxon>
        <taxon>Pseudomonadota</taxon>
        <taxon>Alphaproteobacteria</taxon>
        <taxon>Futianiales</taxon>
        <taxon>Futianiaceae</taxon>
        <taxon>Futiania</taxon>
    </lineage>
</organism>
<reference evidence="3" key="1">
    <citation type="submission" date="2022-06" db="EMBL/GenBank/DDBJ databases">
        <title>Isolation and Genomics of Futiania mangrovii gen. nov., sp. nov., a Rare and Metabolically-versatile member in the Class Alphaproteobacteria.</title>
        <authorList>
            <person name="Liu L."/>
            <person name="Huang W.-C."/>
            <person name="Pan J."/>
            <person name="Li J."/>
            <person name="Huang Y."/>
            <person name="Du H."/>
            <person name="Liu Y."/>
            <person name="Li M."/>
        </authorList>
    </citation>
    <scope>NUCLEOTIDE SEQUENCE</scope>
    <source>
        <strain evidence="3">FT118</strain>
    </source>
</reference>
<evidence type="ECO:0000256" key="1">
    <source>
        <dbReference type="ARBA" id="ARBA00006484"/>
    </source>
</evidence>
<dbReference type="InterPro" id="IPR036291">
    <property type="entry name" value="NAD(P)-bd_dom_sf"/>
</dbReference>
<dbReference type="EMBL" id="JAMZFT010000001">
    <property type="protein sequence ID" value="MCP1335463.1"/>
    <property type="molecule type" value="Genomic_DNA"/>
</dbReference>
<dbReference type="PANTHER" id="PTHR43477">
    <property type="entry name" value="DIHYDROANTICAPSIN 7-DEHYDROGENASE"/>
    <property type="match status" value="1"/>
</dbReference>
<dbReference type="Gene3D" id="3.40.50.720">
    <property type="entry name" value="NAD(P)-binding Rossmann-like Domain"/>
    <property type="match status" value="1"/>
</dbReference>
<name>A0A9J6PFR9_9PROT</name>
<dbReference type="InterPro" id="IPR051122">
    <property type="entry name" value="SDR_DHRS6-like"/>
</dbReference>